<dbReference type="PANTHER" id="PTHR34365:SF7">
    <property type="entry name" value="GLYCINE-RICH DOMAIN-CONTAINING PROTEIN 1"/>
    <property type="match status" value="1"/>
</dbReference>
<dbReference type="AlphaFoldDB" id="A0A084FXG3"/>
<proteinExistence type="predicted"/>
<dbReference type="InterPro" id="IPR001810">
    <property type="entry name" value="F-box_dom"/>
</dbReference>
<dbReference type="InterPro" id="IPR032675">
    <property type="entry name" value="LRR_dom_sf"/>
</dbReference>
<dbReference type="InterPro" id="IPR009836">
    <property type="entry name" value="GRDP-like"/>
</dbReference>
<dbReference type="Proteomes" id="UP000028545">
    <property type="component" value="Unassembled WGS sequence"/>
</dbReference>
<dbReference type="HOGENOM" id="CLU_271285_0_0_1"/>
<feature type="region of interest" description="Disordered" evidence="1">
    <location>
        <begin position="1137"/>
        <end position="1196"/>
    </location>
</feature>
<dbReference type="RefSeq" id="XP_016639574.1">
    <property type="nucleotide sequence ID" value="XM_016791064.1"/>
</dbReference>
<sequence length="1196" mass="134620">MRRLSKDKSQIDPSLANLPLEQLLERTSSNNPADTLPAYTVAPTAPPERLTRSPPLPVSITAAFDSLQLSNEPPAFPTAQTCLAHLKLLYAFRNLKDDVGYSDGLWGIKDPDPAFGVPDARLLSRLREKRWAIFLARAVDRYEAWWKSFGGRPLTMTDMEAKDSAAYLWFPTDGDSARLRWDEVMMIPLDVLMVWHTHMLNPRSYLEDCMRAGLRSLWFSGLPWKIVNEAIDTDFNYRVSDEAKRLWTARTGRQWDNAYDPMVKVIQCPACNGLCHVPWTSWPEGLQEPADVHFEGKGYGDGMLFMWCPNVACSMALTKDRLSLGRFINDVKNLVLYQIAMPGTQLDLGTGVPTVGEPSKPALHAFPNYLIRDSLRTPLLELFRPPGMGWDSRDQPQDLDPVRKIFGKSLDDKANIARIAGTQTGKFFLPKQGRMAIRKMLSRYNGNCSIFALDLVSAVLRQGIFIDKMHKIDWLHSPSARATMERLIVKYNRFLTIMARNRNNLAVPTLDIDLAWHTAQLSPSTYYAYTVPKCLKFVNHDDKIETSVLQGGFEWTSKVYQKKYGEVYSEFAENFHQSGAARFCPSDNSAHISAHNSVRTAVSAAAQERFNRELAKQFLKAQKRAHQKGRSIPSKREYYDHWGKMSQVQAEDRAVVVVALPGLVARAWQPEGAVVPGVAMMEGHHVEAVEVAAAAMVVVAVMEAAVMAVGAVDVEDAEIPPTSLALFFSPNEKKKHRPHIMDVDISISIPISVSDPQHESHLIHVLKTKFPLELLLRLTELMDTPSLLNLRLVCHDLERVTFSIFRKRFFTHRYVRYSAKSLRHLSEASLSSRLSPPTESIHFIPVPVLDDDYAAFDIGLDRDMLETAFSNLPSLRAITIRFDGAARRLFTFDVRMFRVIVAALSRTGTTLQALNLDQSGGTGGGLAISGLFIPEFLRPSFYPPLQGIKHLSLSLFPDHQPRDTLLTQFLAIFRNLEFLRLNLDRGNPHLSYRLMQSMFRPALPNLSTVKELQLGKMMISPESMVRIINAFAPSLTALELFRIGLYISRETAPVDDDDDAVPRYSELAGNPQWKYVFTQLSKNPHLAKLTRFKAGYLTEGASRRHVSFRAEASEEGKEPPSVAVCEHHGSNFSKFARDVRDNVIVPPPSPTGWQGFDEEDEDEDEDDDEDMDLLDGEDEDEDEDGEDGEDGEDEGA</sequence>
<dbReference type="KEGG" id="sapo:SAPIO_CDS9740"/>
<evidence type="ECO:0000256" key="1">
    <source>
        <dbReference type="SAM" id="MobiDB-lite"/>
    </source>
</evidence>
<dbReference type="Gene3D" id="3.80.10.10">
    <property type="entry name" value="Ribonuclease Inhibitor"/>
    <property type="match status" value="1"/>
</dbReference>
<feature type="domain" description="F-box" evidence="2">
    <location>
        <begin position="764"/>
        <end position="813"/>
    </location>
</feature>
<dbReference type="GeneID" id="27728812"/>
<evidence type="ECO:0000313" key="4">
    <source>
        <dbReference type="Proteomes" id="UP000028545"/>
    </source>
</evidence>
<dbReference type="EMBL" id="JOWA01000143">
    <property type="protein sequence ID" value="KEZ39775.1"/>
    <property type="molecule type" value="Genomic_DNA"/>
</dbReference>
<dbReference type="OrthoDB" id="2684236at2759"/>
<accession>A0A084FXG3</accession>
<reference evidence="3 4" key="1">
    <citation type="journal article" date="2014" name="Genome Announc.">
        <title>Draft genome sequence of the pathogenic fungus Scedosporium apiospermum.</title>
        <authorList>
            <person name="Vandeputte P."/>
            <person name="Ghamrawi S."/>
            <person name="Rechenmann M."/>
            <person name="Iltis A."/>
            <person name="Giraud S."/>
            <person name="Fleury M."/>
            <person name="Thornton C."/>
            <person name="Delhaes L."/>
            <person name="Meyer W."/>
            <person name="Papon N."/>
            <person name="Bouchara J.P."/>
        </authorList>
    </citation>
    <scope>NUCLEOTIDE SEQUENCE [LARGE SCALE GENOMIC DNA]</scope>
    <source>
        <strain evidence="3 4">IHEM 14462</strain>
    </source>
</reference>
<feature type="region of interest" description="Disordered" evidence="1">
    <location>
        <begin position="1"/>
        <end position="54"/>
    </location>
</feature>
<evidence type="ECO:0000259" key="2">
    <source>
        <dbReference type="PROSITE" id="PS50181"/>
    </source>
</evidence>
<dbReference type="SUPFAM" id="SSF52047">
    <property type="entry name" value="RNI-like"/>
    <property type="match status" value="1"/>
</dbReference>
<protein>
    <recommendedName>
        <fullName evidence="2">F-box domain-containing protein</fullName>
    </recommendedName>
</protein>
<dbReference type="VEuPathDB" id="FungiDB:SAPIO_CDS9740"/>
<dbReference type="Pfam" id="PF07173">
    <property type="entry name" value="GRDP-like"/>
    <property type="match status" value="1"/>
</dbReference>
<name>A0A084FXG3_PSEDA</name>
<dbReference type="PROSITE" id="PS50181">
    <property type="entry name" value="FBOX"/>
    <property type="match status" value="1"/>
</dbReference>
<comment type="caution">
    <text evidence="3">The sequence shown here is derived from an EMBL/GenBank/DDBJ whole genome shotgun (WGS) entry which is preliminary data.</text>
</comment>
<evidence type="ECO:0000313" key="3">
    <source>
        <dbReference type="EMBL" id="KEZ39775.1"/>
    </source>
</evidence>
<gene>
    <name evidence="3" type="ORF">SAPIO_CDS9740</name>
</gene>
<keyword evidence="4" id="KW-1185">Reference proteome</keyword>
<dbReference type="PANTHER" id="PTHR34365">
    <property type="entry name" value="ENOLASE (DUF1399)"/>
    <property type="match status" value="1"/>
</dbReference>
<feature type="compositionally biased region" description="Acidic residues" evidence="1">
    <location>
        <begin position="1156"/>
        <end position="1196"/>
    </location>
</feature>
<feature type="compositionally biased region" description="Basic and acidic residues" evidence="1">
    <location>
        <begin position="1"/>
        <end position="10"/>
    </location>
</feature>
<organism evidence="3 4">
    <name type="scientific">Pseudallescheria apiosperma</name>
    <name type="common">Scedosporium apiospermum</name>
    <dbReference type="NCBI Taxonomy" id="563466"/>
    <lineage>
        <taxon>Eukaryota</taxon>
        <taxon>Fungi</taxon>
        <taxon>Dikarya</taxon>
        <taxon>Ascomycota</taxon>
        <taxon>Pezizomycotina</taxon>
        <taxon>Sordariomycetes</taxon>
        <taxon>Hypocreomycetidae</taxon>
        <taxon>Microascales</taxon>
        <taxon>Microascaceae</taxon>
        <taxon>Scedosporium</taxon>
    </lineage>
</organism>